<evidence type="ECO:0000256" key="1">
    <source>
        <dbReference type="SAM" id="MobiDB-lite"/>
    </source>
</evidence>
<feature type="region of interest" description="Disordered" evidence="1">
    <location>
        <begin position="75"/>
        <end position="103"/>
    </location>
</feature>
<name>A0ABN2EPY7_9ACTN</name>
<proteinExistence type="predicted"/>
<evidence type="ECO:0000313" key="3">
    <source>
        <dbReference type="Proteomes" id="UP001500064"/>
    </source>
</evidence>
<accession>A0ABN2EPY7</accession>
<gene>
    <name evidence="2" type="ORF">GCM10009733_006820</name>
</gene>
<sequence>MPRSYALTVLVEHPFLLNPAVWQGPEPPCRWERLWAAAEDLADWENIVVDLSRDPGDFFDHLRAEQRLFKQLAETRANITDGDQHQEPDRTRHHDSSPGTASP</sequence>
<dbReference type="EMBL" id="BAAAMU010000003">
    <property type="protein sequence ID" value="GAA1613368.1"/>
    <property type="molecule type" value="Genomic_DNA"/>
</dbReference>
<keyword evidence="3" id="KW-1185">Reference proteome</keyword>
<dbReference type="Proteomes" id="UP001500064">
    <property type="component" value="Unassembled WGS sequence"/>
</dbReference>
<comment type="caution">
    <text evidence="2">The sequence shown here is derived from an EMBL/GenBank/DDBJ whole genome shotgun (WGS) entry which is preliminary data.</text>
</comment>
<reference evidence="2 3" key="1">
    <citation type="journal article" date="2019" name="Int. J. Syst. Evol. Microbiol.">
        <title>The Global Catalogue of Microorganisms (GCM) 10K type strain sequencing project: providing services to taxonomists for standard genome sequencing and annotation.</title>
        <authorList>
            <consortium name="The Broad Institute Genomics Platform"/>
            <consortium name="The Broad Institute Genome Sequencing Center for Infectious Disease"/>
            <person name="Wu L."/>
            <person name="Ma J."/>
        </authorList>
    </citation>
    <scope>NUCLEOTIDE SEQUENCE [LARGE SCALE GENOMIC DNA]</scope>
    <source>
        <strain evidence="2 3">JCM 13929</strain>
    </source>
</reference>
<feature type="compositionally biased region" description="Basic and acidic residues" evidence="1">
    <location>
        <begin position="82"/>
        <end position="96"/>
    </location>
</feature>
<protein>
    <submittedName>
        <fullName evidence="2">Uncharacterized protein</fullName>
    </submittedName>
</protein>
<organism evidence="2 3">
    <name type="scientific">Nonomuraea maheshkhaliensis</name>
    <dbReference type="NCBI Taxonomy" id="419590"/>
    <lineage>
        <taxon>Bacteria</taxon>
        <taxon>Bacillati</taxon>
        <taxon>Actinomycetota</taxon>
        <taxon>Actinomycetes</taxon>
        <taxon>Streptosporangiales</taxon>
        <taxon>Streptosporangiaceae</taxon>
        <taxon>Nonomuraea</taxon>
    </lineage>
</organism>
<evidence type="ECO:0000313" key="2">
    <source>
        <dbReference type="EMBL" id="GAA1613368.1"/>
    </source>
</evidence>